<protein>
    <submittedName>
        <fullName evidence="2">Restriction endonuclease fold toxin 9</fullName>
    </submittedName>
</protein>
<accession>A0A1H4D5M5</accession>
<keyword evidence="3" id="KW-1185">Reference proteome</keyword>
<organism evidence="2 3">
    <name type="scientific">Arachidicoccus rhizosphaerae</name>
    <dbReference type="NCBI Taxonomy" id="551991"/>
    <lineage>
        <taxon>Bacteria</taxon>
        <taxon>Pseudomonadati</taxon>
        <taxon>Bacteroidota</taxon>
        <taxon>Chitinophagia</taxon>
        <taxon>Chitinophagales</taxon>
        <taxon>Chitinophagaceae</taxon>
        <taxon>Arachidicoccus</taxon>
    </lineage>
</organism>
<name>A0A1H4D5M5_9BACT</name>
<gene>
    <name evidence="2" type="ORF">SAMN05192529_1464</name>
</gene>
<keyword evidence="2" id="KW-0255">Endonuclease</keyword>
<keyword evidence="2" id="KW-0540">Nuclease</keyword>
<feature type="domain" description="Tox-REase-9" evidence="1">
    <location>
        <begin position="65"/>
        <end position="149"/>
    </location>
</feature>
<evidence type="ECO:0000313" key="3">
    <source>
        <dbReference type="Proteomes" id="UP000199041"/>
    </source>
</evidence>
<evidence type="ECO:0000259" key="1">
    <source>
        <dbReference type="Pfam" id="PF15650"/>
    </source>
</evidence>
<keyword evidence="2" id="KW-0378">Hydrolase</keyword>
<dbReference type="STRING" id="551991.SAMN05192529_1464"/>
<dbReference type="AlphaFoldDB" id="A0A1H4D5M5"/>
<sequence length="149" mass="16936">MRYYQTDSRPRHVSEAIYPSTINVEDLIALPIELGISLTRAGLKLLGKRASIIAAEDAAKTGSTVANRLGQQMHKAYKAGDVLDGVRIKEFMLPSRKRIDFIDLEKKIIYELKPNNPRAIKQGYKQLEMYKQEVESIYGKGFKTILDTY</sequence>
<dbReference type="Pfam" id="PF15650">
    <property type="entry name" value="Tox-REase-9"/>
    <property type="match status" value="1"/>
</dbReference>
<dbReference type="InterPro" id="IPR028902">
    <property type="entry name" value="Tox-REase-9_dom"/>
</dbReference>
<dbReference type="EMBL" id="FNQY01000046">
    <property type="protein sequence ID" value="SEA68065.1"/>
    <property type="molecule type" value="Genomic_DNA"/>
</dbReference>
<reference evidence="2 3" key="1">
    <citation type="submission" date="2016-10" db="EMBL/GenBank/DDBJ databases">
        <authorList>
            <person name="de Groot N.N."/>
        </authorList>
    </citation>
    <scope>NUCLEOTIDE SEQUENCE [LARGE SCALE GENOMIC DNA]</scope>
    <source>
        <strain evidence="2 3">Vu-144</strain>
    </source>
</reference>
<dbReference type="Proteomes" id="UP000199041">
    <property type="component" value="Unassembled WGS sequence"/>
</dbReference>
<evidence type="ECO:0000313" key="2">
    <source>
        <dbReference type="EMBL" id="SEA68065.1"/>
    </source>
</evidence>
<proteinExistence type="predicted"/>
<dbReference type="GO" id="GO:0004519">
    <property type="term" value="F:endonuclease activity"/>
    <property type="evidence" value="ECO:0007669"/>
    <property type="project" value="UniProtKB-KW"/>
</dbReference>